<dbReference type="OrthoDB" id="9805788at2"/>
<feature type="transmembrane region" description="Helical" evidence="10">
    <location>
        <begin position="91"/>
        <end position="110"/>
    </location>
</feature>
<evidence type="ECO:0000256" key="1">
    <source>
        <dbReference type="ARBA" id="ARBA00004651"/>
    </source>
</evidence>
<evidence type="ECO:0000313" key="12">
    <source>
        <dbReference type="Proteomes" id="UP000267268"/>
    </source>
</evidence>
<dbReference type="InterPro" id="IPR004299">
    <property type="entry name" value="MBOAT_fam"/>
</dbReference>
<keyword evidence="6 10" id="KW-1133">Transmembrane helix</keyword>
<evidence type="ECO:0000256" key="7">
    <source>
        <dbReference type="ARBA" id="ARBA00023136"/>
    </source>
</evidence>
<evidence type="ECO:0000256" key="10">
    <source>
        <dbReference type="SAM" id="Phobius"/>
    </source>
</evidence>
<keyword evidence="12" id="KW-1185">Reference proteome</keyword>
<protein>
    <submittedName>
        <fullName evidence="11">MBOAT family protein</fullName>
    </submittedName>
</protein>
<dbReference type="GO" id="GO:0042121">
    <property type="term" value="P:alginic acid biosynthetic process"/>
    <property type="evidence" value="ECO:0007669"/>
    <property type="project" value="InterPro"/>
</dbReference>
<feature type="transmembrane region" description="Helical" evidence="10">
    <location>
        <begin position="334"/>
        <end position="351"/>
    </location>
</feature>
<feature type="transmembrane region" description="Helical" evidence="10">
    <location>
        <begin position="435"/>
        <end position="454"/>
    </location>
</feature>
<dbReference type="EMBL" id="CP034562">
    <property type="protein sequence ID" value="AZQ62147.1"/>
    <property type="molecule type" value="Genomic_DNA"/>
</dbReference>
<name>A0A3Q9FQ24_9BACT</name>
<evidence type="ECO:0000256" key="8">
    <source>
        <dbReference type="ARBA" id="ARBA00023315"/>
    </source>
</evidence>
<organism evidence="11 12">
    <name type="scientific">Flammeovirga pectinis</name>
    <dbReference type="NCBI Taxonomy" id="2494373"/>
    <lineage>
        <taxon>Bacteria</taxon>
        <taxon>Pseudomonadati</taxon>
        <taxon>Bacteroidota</taxon>
        <taxon>Cytophagia</taxon>
        <taxon>Cytophagales</taxon>
        <taxon>Flammeovirgaceae</taxon>
        <taxon>Flammeovirga</taxon>
    </lineage>
</organism>
<dbReference type="InterPro" id="IPR028362">
    <property type="entry name" value="AlgI"/>
</dbReference>
<dbReference type="KEGG" id="fll:EI427_07840"/>
<keyword evidence="5 10" id="KW-0812">Transmembrane</keyword>
<evidence type="ECO:0000313" key="11">
    <source>
        <dbReference type="EMBL" id="AZQ62147.1"/>
    </source>
</evidence>
<evidence type="ECO:0000256" key="3">
    <source>
        <dbReference type="ARBA" id="ARBA00022475"/>
    </source>
</evidence>
<evidence type="ECO:0000256" key="4">
    <source>
        <dbReference type="ARBA" id="ARBA00022679"/>
    </source>
</evidence>
<reference evidence="11 12" key="1">
    <citation type="submission" date="2018-12" db="EMBL/GenBank/DDBJ databases">
        <title>Flammeovirga pectinis sp. nov., isolated from the gut of the Korean scallop, Patinopecten yessoensis.</title>
        <authorList>
            <person name="Bae J.-W."/>
            <person name="Jeong Y.-S."/>
            <person name="Kang W."/>
        </authorList>
    </citation>
    <scope>NUCLEOTIDE SEQUENCE [LARGE SCALE GENOMIC DNA]</scope>
    <source>
        <strain evidence="11 12">L12M1</strain>
    </source>
</reference>
<dbReference type="Proteomes" id="UP000267268">
    <property type="component" value="Chromosome 1"/>
</dbReference>
<feature type="transmembrane region" description="Helical" evidence="10">
    <location>
        <begin position="386"/>
        <end position="407"/>
    </location>
</feature>
<proteinExistence type="inferred from homology"/>
<comment type="similarity">
    <text evidence="2 9">Belongs to the membrane-bound acyltransferase family.</text>
</comment>
<feature type="transmembrane region" description="Helical" evidence="10">
    <location>
        <begin position="466"/>
        <end position="486"/>
    </location>
</feature>
<dbReference type="PANTHER" id="PTHR13285">
    <property type="entry name" value="ACYLTRANSFERASE"/>
    <property type="match status" value="1"/>
</dbReference>
<sequence>MLELVTYSENSPLLFTQAIFWVLFGAIIIIYQFVYKNITARNTLLLLASLYFYYMSSGFYFVLLLFSTVVDYYIGAAIFASTEKRKRKQLVFLSAFINLSLLAYFKYTFFFTEGINTLFSIDLKPENFLAVFLNNVFGTAMDTTNIFLPIGISFYTFQTISYSVDIYRGDIKPVNSIWDFALFVSFFPQLVAGPIVRASEFIPQIHNPYKVSESEYGHALFLIASGLVKKILISDYISINFVDRIFESPWSYSGFENLMAAYGYAIQIYCDFSGYTDIAIGVAVLLGFRLPLNFNSPYKATDITDFWRRWHISLSSFLRDYLYIPLGGNKKGKVRTYINLIITMLLGGLWHGANIRFIIWGLLHGVALAIHKFWLEMTNKKYSNSIYSKIIGGFITFHFVCYAWIYFRADDMQHAQSMITQIMTNMDLSIAIDVLIAYKNVFLIMGLGYFLHWMPQKWKDQLSMEFICMPDFAKAAFLFFIGFMLFQSRSSDIQPFIYFQF</sequence>
<dbReference type="InterPro" id="IPR024194">
    <property type="entry name" value="Ac/AlaTfrase_AlgI/DltB"/>
</dbReference>
<accession>A0A3Q9FQ24</accession>
<dbReference type="PIRSF" id="PIRSF500217">
    <property type="entry name" value="AlgI"/>
    <property type="match status" value="1"/>
</dbReference>
<dbReference type="PANTHER" id="PTHR13285:SF23">
    <property type="entry name" value="TEICHOIC ACID D-ALANYLTRANSFERASE"/>
    <property type="match status" value="1"/>
</dbReference>
<evidence type="ECO:0000256" key="5">
    <source>
        <dbReference type="ARBA" id="ARBA00022692"/>
    </source>
</evidence>
<keyword evidence="8 9" id="KW-0012">Acyltransferase</keyword>
<dbReference type="GO" id="GO:0016746">
    <property type="term" value="F:acyltransferase activity"/>
    <property type="evidence" value="ECO:0007669"/>
    <property type="project" value="UniProtKB-KW"/>
</dbReference>
<keyword evidence="4 9" id="KW-0808">Transferase</keyword>
<evidence type="ECO:0000256" key="6">
    <source>
        <dbReference type="ARBA" id="ARBA00022989"/>
    </source>
</evidence>
<keyword evidence="7 9" id="KW-0472">Membrane</keyword>
<dbReference type="InterPro" id="IPR051085">
    <property type="entry name" value="MB_O-acyltransferase"/>
</dbReference>
<dbReference type="PIRSF" id="PIRSF016636">
    <property type="entry name" value="AlgI_DltB"/>
    <property type="match status" value="1"/>
</dbReference>
<dbReference type="Pfam" id="PF03062">
    <property type="entry name" value="MBOAT"/>
    <property type="match status" value="1"/>
</dbReference>
<evidence type="ECO:0000256" key="2">
    <source>
        <dbReference type="ARBA" id="ARBA00010323"/>
    </source>
</evidence>
<comment type="subcellular location">
    <subcellularLocation>
        <location evidence="1">Cell membrane</location>
        <topology evidence="1">Multi-pass membrane protein</topology>
    </subcellularLocation>
</comment>
<keyword evidence="3 9" id="KW-1003">Cell membrane</keyword>
<feature type="transmembrane region" description="Helical" evidence="10">
    <location>
        <begin position="12"/>
        <end position="31"/>
    </location>
</feature>
<dbReference type="GO" id="GO:0005886">
    <property type="term" value="C:plasma membrane"/>
    <property type="evidence" value="ECO:0007669"/>
    <property type="project" value="UniProtKB-SubCell"/>
</dbReference>
<dbReference type="RefSeq" id="WP_126613377.1">
    <property type="nucleotide sequence ID" value="NZ_CP034562.1"/>
</dbReference>
<evidence type="ECO:0000256" key="9">
    <source>
        <dbReference type="PIRNR" id="PIRNR016636"/>
    </source>
</evidence>
<gene>
    <name evidence="11" type="ORF">EI427_07840</name>
</gene>
<dbReference type="AlphaFoldDB" id="A0A3Q9FQ24"/>